<comment type="subcellular location">
    <subcellularLocation>
        <location evidence="1">Membrane</location>
        <topology evidence="1">Multi-pass membrane protein</topology>
    </subcellularLocation>
</comment>
<feature type="transmembrane region" description="Helical" evidence="11">
    <location>
        <begin position="86"/>
        <end position="106"/>
    </location>
</feature>
<dbReference type="GO" id="GO:0006814">
    <property type="term" value="P:sodium ion transport"/>
    <property type="evidence" value="ECO:0007669"/>
    <property type="project" value="UniProtKB-KW"/>
</dbReference>
<evidence type="ECO:0000256" key="4">
    <source>
        <dbReference type="ARBA" id="ARBA00022449"/>
    </source>
</evidence>
<feature type="transmembrane region" description="Helical" evidence="11">
    <location>
        <begin position="219"/>
        <end position="250"/>
    </location>
</feature>
<feature type="domain" description="Cation/H+ exchanger transmembrane" evidence="12">
    <location>
        <begin position="21"/>
        <end position="373"/>
    </location>
</feature>
<dbReference type="Pfam" id="PF00999">
    <property type="entry name" value="Na_H_Exchanger"/>
    <property type="match status" value="1"/>
</dbReference>
<keyword evidence="7" id="KW-0915">Sodium</keyword>
<gene>
    <name evidence="13" type="ORF">DEQ80_01850</name>
</gene>
<evidence type="ECO:0000259" key="12">
    <source>
        <dbReference type="Pfam" id="PF00999"/>
    </source>
</evidence>
<dbReference type="GO" id="GO:0016020">
    <property type="term" value="C:membrane"/>
    <property type="evidence" value="ECO:0007669"/>
    <property type="project" value="UniProtKB-SubCell"/>
</dbReference>
<dbReference type="Proteomes" id="UP000264141">
    <property type="component" value="Unassembled WGS sequence"/>
</dbReference>
<evidence type="ECO:0000256" key="8">
    <source>
        <dbReference type="ARBA" id="ARBA00023065"/>
    </source>
</evidence>
<evidence type="ECO:0000256" key="1">
    <source>
        <dbReference type="ARBA" id="ARBA00004141"/>
    </source>
</evidence>
<feature type="transmembrane region" description="Helical" evidence="11">
    <location>
        <begin position="181"/>
        <end position="199"/>
    </location>
</feature>
<feature type="transmembrane region" description="Helical" evidence="11">
    <location>
        <begin position="30"/>
        <end position="51"/>
    </location>
</feature>
<keyword evidence="9 11" id="KW-0472">Membrane</keyword>
<dbReference type="Gene3D" id="1.20.1530.20">
    <property type="match status" value="1"/>
</dbReference>
<organism evidence="13 14">
    <name type="scientific">Anaerolinea thermolimosa</name>
    <dbReference type="NCBI Taxonomy" id="229919"/>
    <lineage>
        <taxon>Bacteria</taxon>
        <taxon>Bacillati</taxon>
        <taxon>Chloroflexota</taxon>
        <taxon>Anaerolineae</taxon>
        <taxon>Anaerolineales</taxon>
        <taxon>Anaerolineaceae</taxon>
        <taxon>Anaerolinea</taxon>
    </lineage>
</organism>
<dbReference type="InterPro" id="IPR006153">
    <property type="entry name" value="Cation/H_exchanger_TM"/>
</dbReference>
<keyword evidence="3" id="KW-0813">Transport</keyword>
<name>A0A3D1JDC1_9CHLR</name>
<feature type="transmembrane region" description="Helical" evidence="11">
    <location>
        <begin position="148"/>
        <end position="169"/>
    </location>
</feature>
<proteinExistence type="inferred from homology"/>
<dbReference type="GO" id="GO:0015297">
    <property type="term" value="F:antiporter activity"/>
    <property type="evidence" value="ECO:0007669"/>
    <property type="project" value="UniProtKB-KW"/>
</dbReference>
<evidence type="ECO:0000256" key="2">
    <source>
        <dbReference type="ARBA" id="ARBA00005551"/>
    </source>
</evidence>
<reference evidence="13 14" key="1">
    <citation type="journal article" date="2018" name="Nat. Biotechnol.">
        <title>A standardized bacterial taxonomy based on genome phylogeny substantially revises the tree of life.</title>
        <authorList>
            <person name="Parks D.H."/>
            <person name="Chuvochina M."/>
            <person name="Waite D.W."/>
            <person name="Rinke C."/>
            <person name="Skarshewski A."/>
            <person name="Chaumeil P.A."/>
            <person name="Hugenholtz P."/>
        </authorList>
    </citation>
    <scope>NUCLEOTIDE SEQUENCE [LARGE SCALE GENOMIC DNA]</scope>
    <source>
        <strain evidence="13">UBA8781</strain>
    </source>
</reference>
<evidence type="ECO:0000256" key="5">
    <source>
        <dbReference type="ARBA" id="ARBA00022692"/>
    </source>
</evidence>
<dbReference type="GO" id="GO:1902600">
    <property type="term" value="P:proton transmembrane transport"/>
    <property type="evidence" value="ECO:0007669"/>
    <property type="project" value="InterPro"/>
</dbReference>
<evidence type="ECO:0000256" key="9">
    <source>
        <dbReference type="ARBA" id="ARBA00023136"/>
    </source>
</evidence>
<evidence type="ECO:0000256" key="3">
    <source>
        <dbReference type="ARBA" id="ARBA00022448"/>
    </source>
</evidence>
<dbReference type="PANTHER" id="PTHR43562">
    <property type="entry name" value="NAPA-TYPE SODIUM/HYDROGEN ANTIPORTER"/>
    <property type="match status" value="1"/>
</dbReference>
<keyword evidence="8" id="KW-0406">Ion transport</keyword>
<evidence type="ECO:0000256" key="10">
    <source>
        <dbReference type="ARBA" id="ARBA00023201"/>
    </source>
</evidence>
<dbReference type="EMBL" id="DPBP01000007">
    <property type="protein sequence ID" value="HCE16581.1"/>
    <property type="molecule type" value="Genomic_DNA"/>
</dbReference>
<evidence type="ECO:0000313" key="14">
    <source>
        <dbReference type="Proteomes" id="UP000264141"/>
    </source>
</evidence>
<evidence type="ECO:0000256" key="7">
    <source>
        <dbReference type="ARBA" id="ARBA00023053"/>
    </source>
</evidence>
<comment type="similarity">
    <text evidence="2">Belongs to the monovalent cation:proton antiporter 2 (CPA2) transporter (TC 2.A.37) family.</text>
</comment>
<dbReference type="InterPro" id="IPR038770">
    <property type="entry name" value="Na+/solute_symporter_sf"/>
</dbReference>
<evidence type="ECO:0000256" key="6">
    <source>
        <dbReference type="ARBA" id="ARBA00022989"/>
    </source>
</evidence>
<keyword evidence="6 11" id="KW-1133">Transmembrane helix</keyword>
<feature type="transmembrane region" description="Helical" evidence="11">
    <location>
        <begin position="293"/>
        <end position="312"/>
    </location>
</feature>
<keyword evidence="10" id="KW-0739">Sodium transport</keyword>
<evidence type="ECO:0000256" key="11">
    <source>
        <dbReference type="SAM" id="Phobius"/>
    </source>
</evidence>
<sequence length="416" mass="43004">MPTTLSLLLPLAGILAGARGAALLSRRLGFPAVFGELILGFLVGPALLNLLQPSELIHFLADIGVILLMFLAGLETDLHTVRSVGRAAALAALGGVILPLAGGFALGIGSGIPARNALFLGAVLTATSVSVSVQTLRDLGKLNSPQGAAILSAAIIDDLLGVIVFAIVMSLESGSPLLTTLLRMSLFLPAAWIAGNWLLPRLLQWEKRSGHREASLGIVVALVLLYAWAAEALGSVATITGAYILGTIVGRHIDESHPIHQGISALSFGFFVPVFFVNIGLQARLDGFLASPVLTLGLTGIATISKIIGSGLGARLGGMSAGQALQVGCGMVSRGEVALVIAGAGMAGGLLDSTIFSILILVTLITTLITPPLLRLAANLSSLRSLRFPSLPVANWRDYCVDEQPPSFIPSLEETS</sequence>
<protein>
    <recommendedName>
        <fullName evidence="12">Cation/H+ exchanger transmembrane domain-containing protein</fullName>
    </recommendedName>
</protein>
<dbReference type="PANTHER" id="PTHR43562:SF3">
    <property type="entry name" value="SODIUM ION_PROTON EXCHANGER (EUROFUNG)"/>
    <property type="match status" value="1"/>
</dbReference>
<feature type="transmembrane region" description="Helical" evidence="11">
    <location>
        <begin position="56"/>
        <end position="74"/>
    </location>
</feature>
<dbReference type="AlphaFoldDB" id="A0A3D1JDC1"/>
<keyword evidence="5 11" id="KW-0812">Transmembrane</keyword>
<feature type="transmembrane region" description="Helical" evidence="11">
    <location>
        <begin position="354"/>
        <end position="378"/>
    </location>
</feature>
<accession>A0A3D1JDC1</accession>
<comment type="caution">
    <text evidence="13">The sequence shown here is derived from an EMBL/GenBank/DDBJ whole genome shotgun (WGS) entry which is preliminary data.</text>
</comment>
<dbReference type="STRING" id="229919.GCA_001050195_02019"/>
<keyword evidence="4" id="KW-0050">Antiport</keyword>
<evidence type="ECO:0000313" key="13">
    <source>
        <dbReference type="EMBL" id="HCE16581.1"/>
    </source>
</evidence>
<feature type="transmembrane region" description="Helical" evidence="11">
    <location>
        <begin position="118"/>
        <end position="136"/>
    </location>
</feature>
<feature type="transmembrane region" description="Helical" evidence="11">
    <location>
        <begin position="262"/>
        <end position="281"/>
    </location>
</feature>